<evidence type="ECO:0000313" key="2">
    <source>
        <dbReference type="EMBL" id="KAF2006446.1"/>
    </source>
</evidence>
<organism evidence="2 3">
    <name type="scientific">Amniculicola lignicola CBS 123094</name>
    <dbReference type="NCBI Taxonomy" id="1392246"/>
    <lineage>
        <taxon>Eukaryota</taxon>
        <taxon>Fungi</taxon>
        <taxon>Dikarya</taxon>
        <taxon>Ascomycota</taxon>
        <taxon>Pezizomycotina</taxon>
        <taxon>Dothideomycetes</taxon>
        <taxon>Pleosporomycetidae</taxon>
        <taxon>Pleosporales</taxon>
        <taxon>Amniculicolaceae</taxon>
        <taxon>Amniculicola</taxon>
    </lineage>
</organism>
<feature type="compositionally biased region" description="Basic and acidic residues" evidence="1">
    <location>
        <begin position="98"/>
        <end position="113"/>
    </location>
</feature>
<proteinExistence type="predicted"/>
<dbReference type="EMBL" id="ML977560">
    <property type="protein sequence ID" value="KAF2006446.1"/>
    <property type="molecule type" value="Genomic_DNA"/>
</dbReference>
<keyword evidence="3" id="KW-1185">Reference proteome</keyword>
<feature type="region of interest" description="Disordered" evidence="1">
    <location>
        <begin position="58"/>
        <end position="113"/>
    </location>
</feature>
<dbReference type="AlphaFoldDB" id="A0A6A5X2T3"/>
<protein>
    <submittedName>
        <fullName evidence="2">Uncharacterized protein</fullName>
    </submittedName>
</protein>
<dbReference type="OrthoDB" id="3784779at2759"/>
<evidence type="ECO:0000256" key="1">
    <source>
        <dbReference type="SAM" id="MobiDB-lite"/>
    </source>
</evidence>
<name>A0A6A5X2T3_9PLEO</name>
<feature type="compositionally biased region" description="Low complexity" evidence="1">
    <location>
        <begin position="58"/>
        <end position="72"/>
    </location>
</feature>
<evidence type="ECO:0000313" key="3">
    <source>
        <dbReference type="Proteomes" id="UP000799779"/>
    </source>
</evidence>
<gene>
    <name evidence="2" type="ORF">P154DRAFT_259392</name>
</gene>
<sequence>MPRFVKYASVAGKQIPIYLASEVQHAGYKRVVDAIDSTILNNTVDKVKSALENNKLLSASQASSTSSVTITSMPHPSDMDPNEHSSVLMRDSQGGEVAKGHVTSDESKQQSAV</sequence>
<reference evidence="2" key="1">
    <citation type="journal article" date="2020" name="Stud. Mycol.">
        <title>101 Dothideomycetes genomes: a test case for predicting lifestyles and emergence of pathogens.</title>
        <authorList>
            <person name="Haridas S."/>
            <person name="Albert R."/>
            <person name="Binder M."/>
            <person name="Bloem J."/>
            <person name="Labutti K."/>
            <person name="Salamov A."/>
            <person name="Andreopoulos B."/>
            <person name="Baker S."/>
            <person name="Barry K."/>
            <person name="Bills G."/>
            <person name="Bluhm B."/>
            <person name="Cannon C."/>
            <person name="Castanera R."/>
            <person name="Culley D."/>
            <person name="Daum C."/>
            <person name="Ezra D."/>
            <person name="Gonzalez J."/>
            <person name="Henrissat B."/>
            <person name="Kuo A."/>
            <person name="Liang C."/>
            <person name="Lipzen A."/>
            <person name="Lutzoni F."/>
            <person name="Magnuson J."/>
            <person name="Mondo S."/>
            <person name="Nolan M."/>
            <person name="Ohm R."/>
            <person name="Pangilinan J."/>
            <person name="Park H.-J."/>
            <person name="Ramirez L."/>
            <person name="Alfaro M."/>
            <person name="Sun H."/>
            <person name="Tritt A."/>
            <person name="Yoshinaga Y."/>
            <person name="Zwiers L.-H."/>
            <person name="Turgeon B."/>
            <person name="Goodwin S."/>
            <person name="Spatafora J."/>
            <person name="Crous P."/>
            <person name="Grigoriev I."/>
        </authorList>
    </citation>
    <scope>NUCLEOTIDE SEQUENCE</scope>
    <source>
        <strain evidence="2">CBS 123094</strain>
    </source>
</reference>
<dbReference type="Proteomes" id="UP000799779">
    <property type="component" value="Unassembled WGS sequence"/>
</dbReference>
<accession>A0A6A5X2T3</accession>